<proteinExistence type="predicted"/>
<dbReference type="Proteomes" id="UP000199701">
    <property type="component" value="Unassembled WGS sequence"/>
</dbReference>
<evidence type="ECO:0000313" key="1">
    <source>
        <dbReference type="EMBL" id="SEW30977.1"/>
    </source>
</evidence>
<dbReference type="EMBL" id="FOJI01000009">
    <property type="protein sequence ID" value="SEW30977.1"/>
    <property type="molecule type" value="Genomic_DNA"/>
</dbReference>
<accession>A0A1I0QU55</accession>
<keyword evidence="1" id="KW-0808">Transferase</keyword>
<gene>
    <name evidence="1" type="ORF">SAMN05421659_109106</name>
</gene>
<dbReference type="InterPro" id="IPR027417">
    <property type="entry name" value="P-loop_NTPase"/>
</dbReference>
<dbReference type="Gene3D" id="3.40.50.300">
    <property type="entry name" value="P-loop containing nucleotide triphosphate hydrolases"/>
    <property type="match status" value="1"/>
</dbReference>
<keyword evidence="1" id="KW-0418">Kinase</keyword>
<protein>
    <submittedName>
        <fullName evidence="1">Adenylate kinase</fullName>
    </submittedName>
</protein>
<dbReference type="AlphaFoldDB" id="A0A1I0QU55"/>
<reference evidence="1 2" key="1">
    <citation type="submission" date="2016-10" db="EMBL/GenBank/DDBJ databases">
        <authorList>
            <person name="de Groot N.N."/>
        </authorList>
    </citation>
    <scope>NUCLEOTIDE SEQUENCE [LARGE SCALE GENOMIC DNA]</scope>
    <source>
        <strain evidence="1 2">DSM 9179</strain>
    </source>
</reference>
<keyword evidence="2" id="KW-1185">Reference proteome</keyword>
<dbReference type="GO" id="GO:0016301">
    <property type="term" value="F:kinase activity"/>
    <property type="evidence" value="ECO:0007669"/>
    <property type="project" value="UniProtKB-KW"/>
</dbReference>
<dbReference type="STRING" id="99656.SAMN05421659_109106"/>
<evidence type="ECO:0000313" key="2">
    <source>
        <dbReference type="Proteomes" id="UP000199701"/>
    </source>
</evidence>
<sequence>MYILWGKLMGQIYYLGGSPCCGKSTISKMLVDKYDFQYFKVDDFLNTYIEKGAKDGKPLLSKVSKMTLDELWLRNPNIQNEEELKMYCEMFEYILADLIIKASDIPIVAEGAAFLPNLMKKIGISQSKYICMVPTKQFQYEEYLKRPWVPHYLRGCGNKELAFENWMQRDYLYASVVLEDARKLGYHTLVVDGTKSIEENYLAVEKIFKL</sequence>
<organism evidence="1 2">
    <name type="scientific">[Clostridium] fimetarium</name>
    <dbReference type="NCBI Taxonomy" id="99656"/>
    <lineage>
        <taxon>Bacteria</taxon>
        <taxon>Bacillati</taxon>
        <taxon>Bacillota</taxon>
        <taxon>Clostridia</taxon>
        <taxon>Lachnospirales</taxon>
        <taxon>Lachnospiraceae</taxon>
    </lineage>
</organism>
<name>A0A1I0QU55_9FIRM</name>
<dbReference type="SUPFAM" id="SSF52540">
    <property type="entry name" value="P-loop containing nucleoside triphosphate hydrolases"/>
    <property type="match status" value="1"/>
</dbReference>